<dbReference type="AlphaFoldDB" id="A0A835IC78"/>
<dbReference type="GO" id="GO:0005509">
    <property type="term" value="F:calcium ion binding"/>
    <property type="evidence" value="ECO:0007669"/>
    <property type="project" value="InterPro"/>
</dbReference>
<dbReference type="SUPFAM" id="SSF56112">
    <property type="entry name" value="Protein kinase-like (PK-like)"/>
    <property type="match status" value="1"/>
</dbReference>
<dbReference type="GO" id="GO:0030247">
    <property type="term" value="F:polysaccharide binding"/>
    <property type="evidence" value="ECO:0007669"/>
    <property type="project" value="InterPro"/>
</dbReference>
<evidence type="ECO:0000259" key="17">
    <source>
        <dbReference type="PROSITE" id="PS50011"/>
    </source>
</evidence>
<feature type="chain" id="PRO_5032961328" evidence="16">
    <location>
        <begin position="21"/>
        <end position="751"/>
    </location>
</feature>
<dbReference type="PANTHER" id="PTHR27005:SF492">
    <property type="entry name" value="LOW QUALITY PROTEIN: WALL-ASSOCIATED RECEPTOR KINASE-LIKE 1"/>
    <property type="match status" value="1"/>
</dbReference>
<dbReference type="InterPro" id="IPR000719">
    <property type="entry name" value="Prot_kinase_dom"/>
</dbReference>
<dbReference type="Pfam" id="PF00069">
    <property type="entry name" value="Pkinase"/>
    <property type="match status" value="1"/>
</dbReference>
<dbReference type="OrthoDB" id="4062651at2759"/>
<evidence type="ECO:0000256" key="7">
    <source>
        <dbReference type="ARBA" id="ARBA00022777"/>
    </source>
</evidence>
<feature type="domain" description="EGF-like" evidence="18">
    <location>
        <begin position="295"/>
        <end position="332"/>
    </location>
</feature>
<keyword evidence="20" id="KW-1185">Reference proteome</keyword>
<dbReference type="PROSITE" id="PS50011">
    <property type="entry name" value="PROTEIN_KINASE_DOM"/>
    <property type="match status" value="1"/>
</dbReference>
<dbReference type="GO" id="GO:0005524">
    <property type="term" value="F:ATP binding"/>
    <property type="evidence" value="ECO:0007669"/>
    <property type="project" value="UniProtKB-UniRule"/>
</dbReference>
<dbReference type="SUPFAM" id="SSF57196">
    <property type="entry name" value="EGF/Laminin"/>
    <property type="match status" value="1"/>
</dbReference>
<keyword evidence="10 15" id="KW-0472">Membrane</keyword>
<dbReference type="FunFam" id="1.10.510.10:FF:000084">
    <property type="entry name" value="Wall-associated receptor kinase 2"/>
    <property type="match status" value="1"/>
</dbReference>
<keyword evidence="9 15" id="KW-1133">Transmembrane helix</keyword>
<accession>A0A835IC78</accession>
<dbReference type="Gene3D" id="3.30.200.20">
    <property type="entry name" value="Phosphorylase Kinase, domain 1"/>
    <property type="match status" value="1"/>
</dbReference>
<name>A0A835IC78_9MAGN</name>
<dbReference type="PROSITE" id="PS00108">
    <property type="entry name" value="PROTEIN_KINASE_ST"/>
    <property type="match status" value="1"/>
</dbReference>
<evidence type="ECO:0000256" key="11">
    <source>
        <dbReference type="ARBA" id="ARBA00023157"/>
    </source>
</evidence>
<keyword evidence="2" id="KW-0723">Serine/threonine-protein kinase</keyword>
<feature type="binding site" evidence="14">
    <location>
        <position position="450"/>
    </location>
    <ligand>
        <name>ATP</name>
        <dbReference type="ChEBI" id="CHEBI:30616"/>
    </ligand>
</feature>
<keyword evidence="12" id="KW-0325">Glycoprotein</keyword>
<comment type="subcellular location">
    <subcellularLocation>
        <location evidence="1">Membrane</location>
        <topology evidence="1">Single-pass type I membrane protein</topology>
    </subcellularLocation>
</comment>
<keyword evidence="13" id="KW-0245">EGF-like domain</keyword>
<evidence type="ECO:0000256" key="9">
    <source>
        <dbReference type="ARBA" id="ARBA00022989"/>
    </source>
</evidence>
<dbReference type="GO" id="GO:0005886">
    <property type="term" value="C:plasma membrane"/>
    <property type="evidence" value="ECO:0007669"/>
    <property type="project" value="TreeGrafter"/>
</dbReference>
<dbReference type="InterPro" id="IPR017441">
    <property type="entry name" value="Protein_kinase_ATP_BS"/>
</dbReference>
<dbReference type="SMART" id="SM00179">
    <property type="entry name" value="EGF_CA"/>
    <property type="match status" value="1"/>
</dbReference>
<evidence type="ECO:0000256" key="1">
    <source>
        <dbReference type="ARBA" id="ARBA00004479"/>
    </source>
</evidence>
<keyword evidence="7" id="KW-0418">Kinase</keyword>
<evidence type="ECO:0000256" key="12">
    <source>
        <dbReference type="ARBA" id="ARBA00023180"/>
    </source>
</evidence>
<dbReference type="CDD" id="cd14066">
    <property type="entry name" value="STKc_IRAK"/>
    <property type="match status" value="1"/>
</dbReference>
<evidence type="ECO:0000256" key="13">
    <source>
        <dbReference type="PROSITE-ProRule" id="PRU00076"/>
    </source>
</evidence>
<dbReference type="CDD" id="cd00054">
    <property type="entry name" value="EGF_CA"/>
    <property type="match status" value="1"/>
</dbReference>
<dbReference type="PROSITE" id="PS00010">
    <property type="entry name" value="ASX_HYDROXYL"/>
    <property type="match status" value="1"/>
</dbReference>
<evidence type="ECO:0000256" key="15">
    <source>
        <dbReference type="SAM" id="Phobius"/>
    </source>
</evidence>
<feature type="domain" description="Protein kinase" evidence="17">
    <location>
        <begin position="421"/>
        <end position="704"/>
    </location>
</feature>
<feature type="signal peptide" evidence="16">
    <location>
        <begin position="1"/>
        <end position="20"/>
    </location>
</feature>
<feature type="transmembrane region" description="Helical" evidence="15">
    <location>
        <begin position="346"/>
        <end position="369"/>
    </location>
</feature>
<dbReference type="InterPro" id="IPR001881">
    <property type="entry name" value="EGF-like_Ca-bd_dom"/>
</dbReference>
<comment type="caution">
    <text evidence="19">The sequence shown here is derived from an EMBL/GenBank/DDBJ whole genome shotgun (WGS) entry which is preliminary data.</text>
</comment>
<feature type="disulfide bond" evidence="13">
    <location>
        <begin position="260"/>
        <end position="277"/>
    </location>
</feature>
<dbReference type="EMBL" id="JADFTS010000003">
    <property type="protein sequence ID" value="KAF9614489.1"/>
    <property type="molecule type" value="Genomic_DNA"/>
</dbReference>
<dbReference type="InterPro" id="IPR008271">
    <property type="entry name" value="Ser/Thr_kinase_AS"/>
</dbReference>
<keyword evidence="3" id="KW-0808">Transferase</keyword>
<evidence type="ECO:0000256" key="6">
    <source>
        <dbReference type="ARBA" id="ARBA00022741"/>
    </source>
</evidence>
<evidence type="ECO:0000259" key="18">
    <source>
        <dbReference type="PROSITE" id="PS50026"/>
    </source>
</evidence>
<dbReference type="InterPro" id="IPR045274">
    <property type="entry name" value="WAK-like"/>
</dbReference>
<dbReference type="SMART" id="SM00181">
    <property type="entry name" value="EGF"/>
    <property type="match status" value="2"/>
</dbReference>
<evidence type="ECO:0000256" key="10">
    <source>
        <dbReference type="ARBA" id="ARBA00023136"/>
    </source>
</evidence>
<keyword evidence="8 14" id="KW-0067">ATP-binding</keyword>
<feature type="domain" description="EGF-like" evidence="18">
    <location>
        <begin position="252"/>
        <end position="294"/>
    </location>
</feature>
<dbReference type="Pfam" id="PF13947">
    <property type="entry name" value="GUB_WAK_bind"/>
    <property type="match status" value="1"/>
</dbReference>
<protein>
    <submittedName>
        <fullName evidence="19">Uncharacterized protein</fullName>
    </submittedName>
</protein>
<dbReference type="Gene3D" id="1.10.510.10">
    <property type="entry name" value="Transferase(Phosphotransferase) domain 1"/>
    <property type="match status" value="1"/>
</dbReference>
<dbReference type="InterPro" id="IPR018097">
    <property type="entry name" value="EGF_Ca-bd_CS"/>
</dbReference>
<dbReference type="PROSITE" id="PS50026">
    <property type="entry name" value="EGF_3"/>
    <property type="match status" value="2"/>
</dbReference>
<dbReference type="Gene3D" id="2.10.25.10">
    <property type="entry name" value="Laminin"/>
    <property type="match status" value="1"/>
</dbReference>
<dbReference type="InterPro" id="IPR000742">
    <property type="entry name" value="EGF"/>
</dbReference>
<dbReference type="PROSITE" id="PS01187">
    <property type="entry name" value="EGF_CA"/>
    <property type="match status" value="1"/>
</dbReference>
<dbReference type="GO" id="GO:0004674">
    <property type="term" value="F:protein serine/threonine kinase activity"/>
    <property type="evidence" value="ECO:0007669"/>
    <property type="project" value="UniProtKB-KW"/>
</dbReference>
<evidence type="ECO:0000256" key="3">
    <source>
        <dbReference type="ARBA" id="ARBA00022679"/>
    </source>
</evidence>
<keyword evidence="4 15" id="KW-0812">Transmembrane</keyword>
<dbReference type="SMART" id="SM00220">
    <property type="entry name" value="S_TKc"/>
    <property type="match status" value="1"/>
</dbReference>
<evidence type="ECO:0000256" key="14">
    <source>
        <dbReference type="PROSITE-ProRule" id="PRU10141"/>
    </source>
</evidence>
<evidence type="ECO:0000256" key="8">
    <source>
        <dbReference type="ARBA" id="ARBA00022840"/>
    </source>
</evidence>
<keyword evidence="5 16" id="KW-0732">Signal</keyword>
<dbReference type="InterPro" id="IPR011009">
    <property type="entry name" value="Kinase-like_dom_sf"/>
</dbReference>
<keyword evidence="11 13" id="KW-1015">Disulfide bond</keyword>
<sequence length="751" mass="82681">MPTGFFLSFLSLLMFTCATALDRNESKPGCQSKCGNITVPYPFGIGEKCSIAKWANITCNTTFNPPRPFYSNLEVVQFSQTEIRVKTPIIASRCYLQSGALDVARPPVTSYLTLLNTPYTFSSIKNKIIVIGCDTLGLIEGTMGHGGSADFNYSGGCISLCRRTEDVTEGVCSGIGCCQTTIPKGLNKFTAATTSLKNHTQVWSFDPCSFTFLAEQEAYKFKKSDFSNISSLMDVPIVLNYAVGNQTCTDAKKDPTTFACNDNSHCNDSVDGTGYLCSCNNGYDGNPYLDQGCQDVNECEDLNNNPCEGNCANTIGGYNCSCPDDFNGDGTKNGTGCTKKNKKFPVLPVMLGTGFGFLFVLVGGSWLHLTVKKRKNFKLREKFFQKNGGLLLQQQLFSHEGGVESTKIFTAEELKLATNNYNEQRILGQGGYGTVYKGTLPDQRIVAIKKSKIIDESQLGQFINEVVILTQINHRNVVKLLGCCLETEVPLLVYEFVPNGTLFHHIHENISARTSISWEVRLRVAAETAGALAYLHSATSIPVIHRDVKSANILLDNSNTAKVADFGASRLNPLDQTQISTLVQGTMGYLDPEYFHTSQLTEKSDVYSFGVVLAELLTGEKALSFERSQEQRNLATYFTVSMKENHLFQILEVGIVNEGKIEQVHAVAKLAKRCLNLKGEERPSMKEVAAELEKLRGFEKHSGVRQSNENIIGFASQEGDLYDSPLESYSDSAFVYSIEKEMTMSMLDGPR</sequence>
<dbReference type="GO" id="GO:0007166">
    <property type="term" value="P:cell surface receptor signaling pathway"/>
    <property type="evidence" value="ECO:0007669"/>
    <property type="project" value="InterPro"/>
</dbReference>
<dbReference type="Proteomes" id="UP000631114">
    <property type="component" value="Unassembled WGS sequence"/>
</dbReference>
<dbReference type="InterPro" id="IPR000152">
    <property type="entry name" value="EGF-type_Asp/Asn_hydroxyl_site"/>
</dbReference>
<comment type="caution">
    <text evidence="13">Lacks conserved residue(s) required for the propagation of feature annotation.</text>
</comment>
<proteinExistence type="predicted"/>
<evidence type="ECO:0000256" key="16">
    <source>
        <dbReference type="SAM" id="SignalP"/>
    </source>
</evidence>
<evidence type="ECO:0000313" key="20">
    <source>
        <dbReference type="Proteomes" id="UP000631114"/>
    </source>
</evidence>
<dbReference type="PANTHER" id="PTHR27005">
    <property type="entry name" value="WALL-ASSOCIATED RECEPTOR KINASE-LIKE 21"/>
    <property type="match status" value="1"/>
</dbReference>
<evidence type="ECO:0000256" key="5">
    <source>
        <dbReference type="ARBA" id="ARBA00022729"/>
    </source>
</evidence>
<dbReference type="InterPro" id="IPR025287">
    <property type="entry name" value="WAK_GUB"/>
</dbReference>
<evidence type="ECO:0000313" key="19">
    <source>
        <dbReference type="EMBL" id="KAF9614489.1"/>
    </source>
</evidence>
<reference evidence="19 20" key="1">
    <citation type="submission" date="2020-10" db="EMBL/GenBank/DDBJ databases">
        <title>The Coptis chinensis genome and diversification of protoberbering-type alkaloids.</title>
        <authorList>
            <person name="Wang B."/>
            <person name="Shu S."/>
            <person name="Song C."/>
            <person name="Liu Y."/>
        </authorList>
    </citation>
    <scope>NUCLEOTIDE SEQUENCE [LARGE SCALE GENOMIC DNA]</scope>
    <source>
        <strain evidence="19">HL-2020</strain>
        <tissue evidence="19">Leaf</tissue>
    </source>
</reference>
<evidence type="ECO:0000256" key="4">
    <source>
        <dbReference type="ARBA" id="ARBA00022692"/>
    </source>
</evidence>
<organism evidence="19 20">
    <name type="scientific">Coptis chinensis</name>
    <dbReference type="NCBI Taxonomy" id="261450"/>
    <lineage>
        <taxon>Eukaryota</taxon>
        <taxon>Viridiplantae</taxon>
        <taxon>Streptophyta</taxon>
        <taxon>Embryophyta</taxon>
        <taxon>Tracheophyta</taxon>
        <taxon>Spermatophyta</taxon>
        <taxon>Magnoliopsida</taxon>
        <taxon>Ranunculales</taxon>
        <taxon>Ranunculaceae</taxon>
        <taxon>Coptidoideae</taxon>
        <taxon>Coptis</taxon>
    </lineage>
</organism>
<dbReference type="FunFam" id="3.30.200.20:FF:000043">
    <property type="entry name" value="Wall-associated receptor kinase 2"/>
    <property type="match status" value="1"/>
</dbReference>
<keyword evidence="6 14" id="KW-0547">Nucleotide-binding</keyword>
<gene>
    <name evidence="19" type="ORF">IFM89_018794</name>
</gene>
<dbReference type="PROSITE" id="PS00107">
    <property type="entry name" value="PROTEIN_KINASE_ATP"/>
    <property type="match status" value="1"/>
</dbReference>
<evidence type="ECO:0000256" key="2">
    <source>
        <dbReference type="ARBA" id="ARBA00022527"/>
    </source>
</evidence>